<dbReference type="InterPro" id="IPR020583">
    <property type="entry name" value="Inositol_monoP_metal-BS"/>
</dbReference>
<dbReference type="Pfam" id="PF00459">
    <property type="entry name" value="Inositol_P"/>
    <property type="match status" value="1"/>
</dbReference>
<evidence type="ECO:0000313" key="5">
    <source>
        <dbReference type="EMBL" id="SDH66410.1"/>
    </source>
</evidence>
<comment type="caution">
    <text evidence="5">The sequence shown here is derived from an EMBL/GenBank/DDBJ whole genome shotgun (WGS) entry which is preliminary data.</text>
</comment>
<dbReference type="PRINTS" id="PR00377">
    <property type="entry name" value="IMPHPHTASES"/>
</dbReference>
<dbReference type="PANTHER" id="PTHR20854">
    <property type="entry name" value="INOSITOL MONOPHOSPHATASE"/>
    <property type="match status" value="1"/>
</dbReference>
<keyword evidence="6" id="KW-1185">Reference proteome</keyword>
<dbReference type="Gene3D" id="3.40.190.80">
    <property type="match status" value="1"/>
</dbReference>
<proteinExistence type="inferred from homology"/>
<name>A0ABY0P959_9HYPH</name>
<dbReference type="SUPFAM" id="SSF56655">
    <property type="entry name" value="Carbohydrate phosphatase"/>
    <property type="match status" value="1"/>
</dbReference>
<evidence type="ECO:0000313" key="6">
    <source>
        <dbReference type="Proteomes" id="UP000199468"/>
    </source>
</evidence>
<protein>
    <submittedName>
        <fullName evidence="5">Fructose-1,6-bisphosphatase</fullName>
    </submittedName>
</protein>
<accession>A0ABY0P959</accession>
<keyword evidence="2" id="KW-0479">Metal-binding</keyword>
<evidence type="ECO:0000256" key="3">
    <source>
        <dbReference type="ARBA" id="ARBA00022801"/>
    </source>
</evidence>
<evidence type="ECO:0000256" key="1">
    <source>
        <dbReference type="ARBA" id="ARBA00009759"/>
    </source>
</evidence>
<sequence length="268" mass="28747">MMSLIEEVSTVLRQAAAEAILPRFRKLTASDVEEKSPGELVTAADHHAERLIGEQLLQLDPSARIVGEEACARNPALASALDQGTVWLIDPLDGTGNFVSGRGPFSVMVALLHGGETVATWMLDPLSGQLHVAELGSGAQINGVRVVADGKAEPLRKGSISMRFFPPEVLEAVKPRLDQVPLIVPPLLCAGAEYPAIVAGDRDFAVFWRTLPWDHLPGALFLSEAGGHVARWNGSPYGAGQDGYVLLAARTPDHWRAAHKALFEVMTI</sequence>
<organism evidence="5 6">
    <name type="scientific">Bosea robiniae</name>
    <dbReference type="NCBI Taxonomy" id="1036780"/>
    <lineage>
        <taxon>Bacteria</taxon>
        <taxon>Pseudomonadati</taxon>
        <taxon>Pseudomonadota</taxon>
        <taxon>Alphaproteobacteria</taxon>
        <taxon>Hyphomicrobiales</taxon>
        <taxon>Boseaceae</taxon>
        <taxon>Bosea</taxon>
    </lineage>
</organism>
<dbReference type="RefSeq" id="WP_091862316.1">
    <property type="nucleotide sequence ID" value="NZ_FNBZ01000011.1"/>
</dbReference>
<keyword evidence="3" id="KW-0378">Hydrolase</keyword>
<dbReference type="InterPro" id="IPR000760">
    <property type="entry name" value="Inositol_monophosphatase-like"/>
</dbReference>
<keyword evidence="4" id="KW-0460">Magnesium</keyword>
<dbReference type="Proteomes" id="UP000199468">
    <property type="component" value="Unassembled WGS sequence"/>
</dbReference>
<evidence type="ECO:0000256" key="2">
    <source>
        <dbReference type="ARBA" id="ARBA00022723"/>
    </source>
</evidence>
<dbReference type="PANTHER" id="PTHR20854:SF4">
    <property type="entry name" value="INOSITOL-1-MONOPHOSPHATASE-RELATED"/>
    <property type="match status" value="1"/>
</dbReference>
<reference evidence="5 6" key="1">
    <citation type="submission" date="2016-10" db="EMBL/GenBank/DDBJ databases">
        <authorList>
            <person name="Varghese N."/>
            <person name="Submissions S."/>
        </authorList>
    </citation>
    <scope>NUCLEOTIDE SEQUENCE [LARGE SCALE GENOMIC DNA]</scope>
    <source>
        <strain evidence="5 6">DSM 26672</strain>
    </source>
</reference>
<evidence type="ECO:0000256" key="4">
    <source>
        <dbReference type="ARBA" id="ARBA00022842"/>
    </source>
</evidence>
<comment type="similarity">
    <text evidence="1">Belongs to the inositol monophosphatase superfamily.</text>
</comment>
<dbReference type="Gene3D" id="3.30.540.10">
    <property type="entry name" value="Fructose-1,6-Bisphosphatase, subunit A, domain 1"/>
    <property type="match status" value="1"/>
</dbReference>
<dbReference type="EMBL" id="FNBZ01000011">
    <property type="protein sequence ID" value="SDH66410.1"/>
    <property type="molecule type" value="Genomic_DNA"/>
</dbReference>
<gene>
    <name evidence="5" type="ORF">SAMN05421844_11114</name>
</gene>
<dbReference type="PROSITE" id="PS00629">
    <property type="entry name" value="IMP_1"/>
    <property type="match status" value="1"/>
</dbReference>